<dbReference type="EMBL" id="JANPWB010000009">
    <property type="protein sequence ID" value="KAJ1157175.1"/>
    <property type="molecule type" value="Genomic_DNA"/>
</dbReference>
<feature type="region of interest" description="Disordered" evidence="1">
    <location>
        <begin position="1"/>
        <end position="52"/>
    </location>
</feature>
<evidence type="ECO:0000313" key="2">
    <source>
        <dbReference type="EMBL" id="KAJ1157175.1"/>
    </source>
</evidence>
<feature type="region of interest" description="Disordered" evidence="1">
    <location>
        <begin position="87"/>
        <end position="112"/>
    </location>
</feature>
<protein>
    <submittedName>
        <fullName evidence="2">Uncharacterized protein</fullName>
    </submittedName>
</protein>
<dbReference type="Proteomes" id="UP001066276">
    <property type="component" value="Chromosome 5"/>
</dbReference>
<gene>
    <name evidence="2" type="ORF">NDU88_009890</name>
</gene>
<reference evidence="2" key="1">
    <citation type="journal article" date="2022" name="bioRxiv">
        <title>Sequencing and chromosome-scale assembly of the giantPleurodeles waltlgenome.</title>
        <authorList>
            <person name="Brown T."/>
            <person name="Elewa A."/>
            <person name="Iarovenko S."/>
            <person name="Subramanian E."/>
            <person name="Araus A.J."/>
            <person name="Petzold A."/>
            <person name="Susuki M."/>
            <person name="Suzuki K.-i.T."/>
            <person name="Hayashi T."/>
            <person name="Toyoda A."/>
            <person name="Oliveira C."/>
            <person name="Osipova E."/>
            <person name="Leigh N.D."/>
            <person name="Simon A."/>
            <person name="Yun M.H."/>
        </authorList>
    </citation>
    <scope>NUCLEOTIDE SEQUENCE</scope>
    <source>
        <strain evidence="2">20211129_DDA</strain>
        <tissue evidence="2">Liver</tissue>
    </source>
</reference>
<proteinExistence type="predicted"/>
<sequence length="112" mass="11842">MAALQPNLQRDPATKKPQPGAVNRAPPAKLQAGPLREKTTPRGCSRFPGTSRVVGQDRLQGIPKMVATLGVKSLHAVREVTCLGWRRQDPSTGSVGGWGQPATGRREVAGAP</sequence>
<evidence type="ECO:0000313" key="3">
    <source>
        <dbReference type="Proteomes" id="UP001066276"/>
    </source>
</evidence>
<evidence type="ECO:0000256" key="1">
    <source>
        <dbReference type="SAM" id="MobiDB-lite"/>
    </source>
</evidence>
<accession>A0AAV7S1P7</accession>
<dbReference type="AlphaFoldDB" id="A0AAV7S1P7"/>
<keyword evidence="3" id="KW-1185">Reference proteome</keyword>
<organism evidence="2 3">
    <name type="scientific">Pleurodeles waltl</name>
    <name type="common">Iberian ribbed newt</name>
    <dbReference type="NCBI Taxonomy" id="8319"/>
    <lineage>
        <taxon>Eukaryota</taxon>
        <taxon>Metazoa</taxon>
        <taxon>Chordata</taxon>
        <taxon>Craniata</taxon>
        <taxon>Vertebrata</taxon>
        <taxon>Euteleostomi</taxon>
        <taxon>Amphibia</taxon>
        <taxon>Batrachia</taxon>
        <taxon>Caudata</taxon>
        <taxon>Salamandroidea</taxon>
        <taxon>Salamandridae</taxon>
        <taxon>Pleurodelinae</taxon>
        <taxon>Pleurodeles</taxon>
    </lineage>
</organism>
<name>A0AAV7S1P7_PLEWA</name>
<comment type="caution">
    <text evidence="2">The sequence shown here is derived from an EMBL/GenBank/DDBJ whole genome shotgun (WGS) entry which is preliminary data.</text>
</comment>